<dbReference type="OrthoDB" id="2769798at2"/>
<evidence type="ECO:0000256" key="4">
    <source>
        <dbReference type="ARBA" id="ARBA00022827"/>
    </source>
</evidence>
<dbReference type="InterPro" id="IPR009075">
    <property type="entry name" value="AcylCo_DH/oxidase_C"/>
</dbReference>
<dbReference type="InterPro" id="IPR009100">
    <property type="entry name" value="AcylCoA_DH/oxidase_NM_dom_sf"/>
</dbReference>
<dbReference type="Pfam" id="PF02771">
    <property type="entry name" value="Acyl-CoA_dh_N"/>
    <property type="match status" value="1"/>
</dbReference>
<protein>
    <submittedName>
        <fullName evidence="10">Acyl-CoA dehydrogenase FadE17</fullName>
        <ecNumber evidence="10">1.3.99.-</ecNumber>
    </submittedName>
</protein>
<proteinExistence type="inferred from homology"/>
<dbReference type="InterPro" id="IPR036250">
    <property type="entry name" value="AcylCo_DH-like_C"/>
</dbReference>
<dbReference type="InterPro" id="IPR046373">
    <property type="entry name" value="Acyl-CoA_Oxase/DH_mid-dom_sf"/>
</dbReference>
<evidence type="ECO:0000256" key="3">
    <source>
        <dbReference type="ARBA" id="ARBA00022630"/>
    </source>
</evidence>
<feature type="domain" description="Acyl-CoA dehydrogenase/oxidase C-terminal" evidence="7">
    <location>
        <begin position="230"/>
        <end position="374"/>
    </location>
</feature>
<dbReference type="Pfam" id="PF02770">
    <property type="entry name" value="Acyl-CoA_dh_M"/>
    <property type="match status" value="1"/>
</dbReference>
<dbReference type="Gene3D" id="1.20.140.10">
    <property type="entry name" value="Butyryl-CoA Dehydrogenase, subunit A, domain 3"/>
    <property type="match status" value="1"/>
</dbReference>
<evidence type="ECO:0000313" key="11">
    <source>
        <dbReference type="Proteomes" id="UP000430146"/>
    </source>
</evidence>
<keyword evidence="3 6" id="KW-0285">Flavoprotein</keyword>
<evidence type="ECO:0000256" key="2">
    <source>
        <dbReference type="ARBA" id="ARBA00009347"/>
    </source>
</evidence>
<dbReference type="Gene3D" id="1.10.540.10">
    <property type="entry name" value="Acyl-CoA dehydrogenase/oxidase, N-terminal domain"/>
    <property type="match status" value="1"/>
</dbReference>
<dbReference type="SUPFAM" id="SSF56645">
    <property type="entry name" value="Acyl-CoA dehydrogenase NM domain-like"/>
    <property type="match status" value="1"/>
</dbReference>
<accession>A0A5S9MT31</accession>
<organism evidence="10 11">
    <name type="scientific">Mycolicibacterium vanbaalenii</name>
    <name type="common">Mycobacterium vanbaalenii</name>
    <dbReference type="NCBI Taxonomy" id="110539"/>
    <lineage>
        <taxon>Bacteria</taxon>
        <taxon>Bacillati</taxon>
        <taxon>Actinomycetota</taxon>
        <taxon>Actinomycetes</taxon>
        <taxon>Mycobacteriales</taxon>
        <taxon>Mycobacteriaceae</taxon>
        <taxon>Mycolicibacterium</taxon>
    </lineage>
</organism>
<dbReference type="InterPro" id="IPR037069">
    <property type="entry name" value="AcylCoA_DH/ox_N_sf"/>
</dbReference>
<evidence type="ECO:0000259" key="8">
    <source>
        <dbReference type="Pfam" id="PF02770"/>
    </source>
</evidence>
<comment type="cofactor">
    <cofactor evidence="1 6">
        <name>FAD</name>
        <dbReference type="ChEBI" id="CHEBI:57692"/>
    </cofactor>
</comment>
<evidence type="ECO:0000259" key="9">
    <source>
        <dbReference type="Pfam" id="PF02771"/>
    </source>
</evidence>
<dbReference type="Pfam" id="PF00441">
    <property type="entry name" value="Acyl-CoA_dh_1"/>
    <property type="match status" value="1"/>
</dbReference>
<dbReference type="GO" id="GO:0005886">
    <property type="term" value="C:plasma membrane"/>
    <property type="evidence" value="ECO:0007669"/>
    <property type="project" value="TreeGrafter"/>
</dbReference>
<dbReference type="SUPFAM" id="SSF47203">
    <property type="entry name" value="Acyl-CoA dehydrogenase C-terminal domain-like"/>
    <property type="match status" value="1"/>
</dbReference>
<dbReference type="Gene3D" id="2.40.110.10">
    <property type="entry name" value="Butyryl-CoA Dehydrogenase, subunit A, domain 2"/>
    <property type="match status" value="1"/>
</dbReference>
<gene>
    <name evidence="10" type="ORF">AELLOGFF_00108</name>
</gene>
<dbReference type="RefSeq" id="WP_159228473.1">
    <property type="nucleotide sequence ID" value="NZ_CACSIP010000001.1"/>
</dbReference>
<feature type="domain" description="Acyl-CoA oxidase/dehydrogenase middle" evidence="8">
    <location>
        <begin position="120"/>
        <end position="218"/>
    </location>
</feature>
<dbReference type="Proteomes" id="UP000430146">
    <property type="component" value="Unassembled WGS sequence"/>
</dbReference>
<feature type="domain" description="Acyl-CoA dehydrogenase/oxidase N-terminal" evidence="9">
    <location>
        <begin position="6"/>
        <end position="115"/>
    </location>
</feature>
<comment type="similarity">
    <text evidence="2 6">Belongs to the acyl-CoA dehydrogenase family.</text>
</comment>
<dbReference type="EMBL" id="CACSIP010000001">
    <property type="protein sequence ID" value="CAA0079104.1"/>
    <property type="molecule type" value="Genomic_DNA"/>
</dbReference>
<keyword evidence="4 6" id="KW-0274">FAD</keyword>
<dbReference type="AlphaFoldDB" id="A0A5S9MT31"/>
<evidence type="ECO:0000313" key="10">
    <source>
        <dbReference type="EMBL" id="CAA0079104.1"/>
    </source>
</evidence>
<dbReference type="InterPro" id="IPR006091">
    <property type="entry name" value="Acyl-CoA_Oxase/DH_mid-dom"/>
</dbReference>
<evidence type="ECO:0000256" key="6">
    <source>
        <dbReference type="RuleBase" id="RU362125"/>
    </source>
</evidence>
<name>A0A5S9MT31_MYCVN</name>
<dbReference type="GO" id="GO:0016627">
    <property type="term" value="F:oxidoreductase activity, acting on the CH-CH group of donors"/>
    <property type="evidence" value="ECO:0007669"/>
    <property type="project" value="InterPro"/>
</dbReference>
<dbReference type="InterPro" id="IPR013786">
    <property type="entry name" value="AcylCoA_DH/ox_N"/>
</dbReference>
<keyword evidence="11" id="KW-1185">Reference proteome</keyword>
<evidence type="ECO:0000259" key="7">
    <source>
        <dbReference type="Pfam" id="PF00441"/>
    </source>
</evidence>
<evidence type="ECO:0000256" key="5">
    <source>
        <dbReference type="ARBA" id="ARBA00023002"/>
    </source>
</evidence>
<dbReference type="PANTHER" id="PTHR43292:SF3">
    <property type="entry name" value="ACYL-COA DEHYDROGENASE FADE29"/>
    <property type="match status" value="1"/>
</dbReference>
<dbReference type="PANTHER" id="PTHR43292">
    <property type="entry name" value="ACYL-COA DEHYDROGENASE"/>
    <property type="match status" value="1"/>
</dbReference>
<reference evidence="10 11" key="1">
    <citation type="submission" date="2019-11" db="EMBL/GenBank/DDBJ databases">
        <authorList>
            <person name="Holert J."/>
        </authorList>
    </citation>
    <scope>NUCLEOTIDE SEQUENCE [LARGE SCALE GENOMIC DNA]</scope>
    <source>
        <strain evidence="10">BC8_1</strain>
    </source>
</reference>
<dbReference type="EC" id="1.3.99.-" evidence="10"/>
<keyword evidence="5 6" id="KW-0560">Oxidoreductase</keyword>
<evidence type="ECO:0000256" key="1">
    <source>
        <dbReference type="ARBA" id="ARBA00001974"/>
    </source>
</evidence>
<sequence length="385" mass="41842">MDFTDTAEEAEFRDRLRSWLAEHAADAVVPDDPGARADAANAWHHTLYDAGYIGLSFPQEYGGHGLSPIYEAILNDELGRAGAPPIEGVGHLSNALRLFGSEQQRADLLPGLLSGAVRWCQGFSEPEAGSDLASLKTRADAVEDQDRPVFRVNGRKIWTSFAAVADWCFLLCRTEPDAAKHSGISVLLVPMSTPCIEVAPIVNAARNREFAEVTFTDVLVPAENLLGERGQGWSIANQLLAYERGPSDINWISRLAVQLRALEADVRSGLLPDTPSARSRLGEAYCELRALQVKVQRSLTERVGGALPGAEGSVDKLLMARADQTFGHTMMDLRGSAPVLAEGLEWDLYVWSRAAGIYGGTAQIQRNIVAQRVLGLPRSASQRSR</sequence>
<dbReference type="GO" id="GO:0050660">
    <property type="term" value="F:flavin adenine dinucleotide binding"/>
    <property type="evidence" value="ECO:0007669"/>
    <property type="project" value="InterPro"/>
</dbReference>
<dbReference type="InterPro" id="IPR052161">
    <property type="entry name" value="Mycobact_Acyl-CoA_DH"/>
</dbReference>